<dbReference type="CDD" id="cd12276">
    <property type="entry name" value="RRM2_MEI2_EAR1_like"/>
    <property type="match status" value="1"/>
</dbReference>
<evidence type="ECO:0000256" key="2">
    <source>
        <dbReference type="PROSITE-ProRule" id="PRU00176"/>
    </source>
</evidence>
<comment type="caution">
    <text evidence="4">The sequence shown here is derived from an EMBL/GenBank/DDBJ whole genome shotgun (WGS) entry which is preliminary data.</text>
</comment>
<dbReference type="Gene3D" id="3.30.70.330">
    <property type="match status" value="2"/>
</dbReference>
<sequence>MNICNDDFFGNENDENIDFSSLLKQIKKDLIKLMDGESTKKNMCNFNDKIIIKKPEYDKYSLIKYISYELLYKEIPCRSLLLRNIPEGTTKEDIKYLITQFGDFESCNYEGLQNGNITIKFYNILDAMMMRSSTIYIQNRSIMMCFGKDTPVEDKKNPPNNGTIIVFNLPEKASDEDILSYFICFGEIKGIRRTPNKNTQRFIEFYDTRSAKKARNFMKNKKLLISGKKCKINVEFSLPGNYRNNYEKFYCHSIPVIERRINREM</sequence>
<evidence type="ECO:0000256" key="1">
    <source>
        <dbReference type="ARBA" id="ARBA00022884"/>
    </source>
</evidence>
<proteinExistence type="predicted"/>
<dbReference type="Pfam" id="PF00076">
    <property type="entry name" value="RRM_1"/>
    <property type="match status" value="1"/>
</dbReference>
<evidence type="ECO:0000313" key="4">
    <source>
        <dbReference type="EMBL" id="KAK8881300.1"/>
    </source>
</evidence>
<gene>
    <name evidence="4" type="ORF">M9Y10_004035</name>
</gene>
<evidence type="ECO:0000313" key="5">
    <source>
        <dbReference type="Proteomes" id="UP001470230"/>
    </source>
</evidence>
<dbReference type="SUPFAM" id="SSF54928">
    <property type="entry name" value="RNA-binding domain, RBD"/>
    <property type="match status" value="2"/>
</dbReference>
<dbReference type="EMBL" id="JAPFFF010000010">
    <property type="protein sequence ID" value="KAK8881300.1"/>
    <property type="molecule type" value="Genomic_DNA"/>
</dbReference>
<dbReference type="PROSITE" id="PS50102">
    <property type="entry name" value="RRM"/>
    <property type="match status" value="2"/>
</dbReference>
<feature type="domain" description="RRM" evidence="3">
    <location>
        <begin position="162"/>
        <end position="237"/>
    </location>
</feature>
<dbReference type="Proteomes" id="UP001470230">
    <property type="component" value="Unassembled WGS sequence"/>
</dbReference>
<keyword evidence="5" id="KW-1185">Reference proteome</keyword>
<dbReference type="InterPro" id="IPR012677">
    <property type="entry name" value="Nucleotide-bd_a/b_plait_sf"/>
</dbReference>
<dbReference type="PANTHER" id="PTHR23189">
    <property type="entry name" value="RNA RECOGNITION MOTIF-CONTAINING"/>
    <property type="match status" value="1"/>
</dbReference>
<dbReference type="InterPro" id="IPR000504">
    <property type="entry name" value="RRM_dom"/>
</dbReference>
<accession>A0ABR2JTW3</accession>
<feature type="domain" description="RRM" evidence="3">
    <location>
        <begin position="78"/>
        <end position="149"/>
    </location>
</feature>
<dbReference type="InterPro" id="IPR035979">
    <property type="entry name" value="RBD_domain_sf"/>
</dbReference>
<organism evidence="4 5">
    <name type="scientific">Tritrichomonas musculus</name>
    <dbReference type="NCBI Taxonomy" id="1915356"/>
    <lineage>
        <taxon>Eukaryota</taxon>
        <taxon>Metamonada</taxon>
        <taxon>Parabasalia</taxon>
        <taxon>Tritrichomonadida</taxon>
        <taxon>Tritrichomonadidae</taxon>
        <taxon>Tritrichomonas</taxon>
    </lineage>
</organism>
<dbReference type="SMART" id="SM00360">
    <property type="entry name" value="RRM"/>
    <property type="match status" value="2"/>
</dbReference>
<keyword evidence="1 2" id="KW-0694">RNA-binding</keyword>
<protein>
    <recommendedName>
        <fullName evidence="3">RRM domain-containing protein</fullName>
    </recommendedName>
</protein>
<evidence type="ECO:0000259" key="3">
    <source>
        <dbReference type="PROSITE" id="PS50102"/>
    </source>
</evidence>
<name>A0ABR2JTW3_9EUKA</name>
<reference evidence="4 5" key="1">
    <citation type="submission" date="2024-04" db="EMBL/GenBank/DDBJ databases">
        <title>Tritrichomonas musculus Genome.</title>
        <authorList>
            <person name="Alves-Ferreira E."/>
            <person name="Grigg M."/>
            <person name="Lorenzi H."/>
            <person name="Galac M."/>
        </authorList>
    </citation>
    <scope>NUCLEOTIDE SEQUENCE [LARGE SCALE GENOMIC DNA]</scope>
    <source>
        <strain evidence="4 5">EAF2021</strain>
    </source>
</reference>